<feature type="compositionally biased region" description="Polar residues" evidence="11">
    <location>
        <begin position="91"/>
        <end position="110"/>
    </location>
</feature>
<feature type="region of interest" description="Disordered" evidence="11">
    <location>
        <begin position="1"/>
        <end position="20"/>
    </location>
</feature>
<feature type="region of interest" description="Disordered" evidence="11">
    <location>
        <begin position="289"/>
        <end position="334"/>
    </location>
</feature>
<feature type="domain" description="AAA+ ATPase" evidence="12">
    <location>
        <begin position="453"/>
        <end position="629"/>
    </location>
</feature>
<keyword evidence="14" id="KW-1185">Reference proteome</keyword>
<feature type="compositionally biased region" description="Low complexity" evidence="11">
    <location>
        <begin position="289"/>
        <end position="325"/>
    </location>
</feature>
<evidence type="ECO:0000256" key="9">
    <source>
        <dbReference type="ARBA" id="ARBA00022840"/>
    </source>
</evidence>
<feature type="compositionally biased region" description="Low complexity" evidence="11">
    <location>
        <begin position="111"/>
        <end position="130"/>
    </location>
</feature>
<feature type="compositionally biased region" description="Gly residues" evidence="11">
    <location>
        <begin position="566"/>
        <end position="586"/>
    </location>
</feature>
<comment type="similarity">
    <text evidence="3">In the N-terminal section; belongs to the AAA ATPase family.</text>
</comment>
<dbReference type="Gene3D" id="1.20.58.760">
    <property type="entry name" value="Peptidase M41"/>
    <property type="match status" value="1"/>
</dbReference>
<keyword evidence="6" id="KW-0547">Nucleotide-binding</keyword>
<proteinExistence type="inferred from homology"/>
<evidence type="ECO:0000256" key="6">
    <source>
        <dbReference type="ARBA" id="ARBA00022741"/>
    </source>
</evidence>
<evidence type="ECO:0000313" key="13">
    <source>
        <dbReference type="EMBL" id="KAG2435380.1"/>
    </source>
</evidence>
<comment type="cofactor">
    <cofactor evidence="1">
        <name>Zn(2+)</name>
        <dbReference type="ChEBI" id="CHEBI:29105"/>
    </cofactor>
</comment>
<dbReference type="GO" id="GO:0016887">
    <property type="term" value="F:ATP hydrolysis activity"/>
    <property type="evidence" value="ECO:0007669"/>
    <property type="project" value="InterPro"/>
</dbReference>
<keyword evidence="5" id="KW-0479">Metal-binding</keyword>
<comment type="caution">
    <text evidence="13">The sequence shown here is derived from an EMBL/GenBank/DDBJ whole genome shotgun (WGS) entry which is preliminary data.</text>
</comment>
<comment type="similarity">
    <text evidence="2">In the C-terminal section; belongs to the peptidase M41 family.</text>
</comment>
<dbReference type="GO" id="GO:0009535">
    <property type="term" value="C:chloroplast thylakoid membrane"/>
    <property type="evidence" value="ECO:0007669"/>
    <property type="project" value="TreeGrafter"/>
</dbReference>
<evidence type="ECO:0000256" key="2">
    <source>
        <dbReference type="ARBA" id="ARBA00010044"/>
    </source>
</evidence>
<keyword evidence="9" id="KW-0067">ATP-binding</keyword>
<organism evidence="13 14">
    <name type="scientific">Chlamydomonas incerta</name>
    <dbReference type="NCBI Taxonomy" id="51695"/>
    <lineage>
        <taxon>Eukaryota</taxon>
        <taxon>Viridiplantae</taxon>
        <taxon>Chlorophyta</taxon>
        <taxon>core chlorophytes</taxon>
        <taxon>Chlorophyceae</taxon>
        <taxon>CS clade</taxon>
        <taxon>Chlamydomonadales</taxon>
        <taxon>Chlamydomonadaceae</taxon>
        <taxon>Chlamydomonas</taxon>
    </lineage>
</organism>
<dbReference type="PANTHER" id="PTHR23076">
    <property type="entry name" value="METALLOPROTEASE M41 FTSH"/>
    <property type="match status" value="1"/>
</dbReference>
<dbReference type="EMBL" id="JAEHOC010000015">
    <property type="protein sequence ID" value="KAG2435380.1"/>
    <property type="molecule type" value="Genomic_DNA"/>
</dbReference>
<feature type="region of interest" description="Disordered" evidence="11">
    <location>
        <begin position="388"/>
        <end position="414"/>
    </location>
</feature>
<dbReference type="InterPro" id="IPR027417">
    <property type="entry name" value="P-loop_NTPase"/>
</dbReference>
<evidence type="ECO:0000256" key="5">
    <source>
        <dbReference type="ARBA" id="ARBA00022723"/>
    </source>
</evidence>
<name>A0A835TCC7_CHLIN</name>
<dbReference type="InterPro" id="IPR041569">
    <property type="entry name" value="AAA_lid_3"/>
</dbReference>
<protein>
    <recommendedName>
        <fullName evidence="12">AAA+ ATPase domain-containing protein</fullName>
    </recommendedName>
</protein>
<dbReference type="GO" id="GO:0004222">
    <property type="term" value="F:metalloendopeptidase activity"/>
    <property type="evidence" value="ECO:0007669"/>
    <property type="project" value="InterPro"/>
</dbReference>
<dbReference type="PANTHER" id="PTHR23076:SF49">
    <property type="entry name" value="ATP-DEPENDENT ZINC METALLOPROTEASE FTSH 7, CHLOROPLASTIC"/>
    <property type="match status" value="1"/>
</dbReference>
<keyword evidence="7" id="KW-0378">Hydrolase</keyword>
<dbReference type="InterPro" id="IPR003593">
    <property type="entry name" value="AAA+_ATPase"/>
</dbReference>
<evidence type="ECO:0000256" key="10">
    <source>
        <dbReference type="ARBA" id="ARBA00023049"/>
    </source>
</evidence>
<keyword evidence="10" id="KW-0482">Metalloprotease</keyword>
<feature type="region of interest" description="Disordered" evidence="11">
    <location>
        <begin position="61"/>
        <end position="143"/>
    </location>
</feature>
<dbReference type="GO" id="GO:0004176">
    <property type="term" value="F:ATP-dependent peptidase activity"/>
    <property type="evidence" value="ECO:0007669"/>
    <property type="project" value="InterPro"/>
</dbReference>
<keyword evidence="4" id="KW-0645">Protease</keyword>
<gene>
    <name evidence="13" type="ORF">HXX76_007452</name>
</gene>
<evidence type="ECO:0000256" key="4">
    <source>
        <dbReference type="ARBA" id="ARBA00022670"/>
    </source>
</evidence>
<evidence type="ECO:0000256" key="3">
    <source>
        <dbReference type="ARBA" id="ARBA00010550"/>
    </source>
</evidence>
<feature type="compositionally biased region" description="Low complexity" evidence="11">
    <location>
        <begin position="63"/>
        <end position="80"/>
    </location>
</feature>
<dbReference type="HAMAP" id="MF_01458">
    <property type="entry name" value="FtsH"/>
    <property type="match status" value="1"/>
</dbReference>
<dbReference type="InterPro" id="IPR005936">
    <property type="entry name" value="FtsH"/>
</dbReference>
<dbReference type="Gene3D" id="3.40.50.300">
    <property type="entry name" value="P-loop containing nucleotide triphosphate hydrolases"/>
    <property type="match status" value="1"/>
</dbReference>
<dbReference type="GO" id="GO:0046872">
    <property type="term" value="F:metal ion binding"/>
    <property type="evidence" value="ECO:0007669"/>
    <property type="project" value="UniProtKB-KW"/>
</dbReference>
<evidence type="ECO:0000256" key="11">
    <source>
        <dbReference type="SAM" id="MobiDB-lite"/>
    </source>
</evidence>
<feature type="compositionally biased region" description="Polar residues" evidence="11">
    <location>
        <begin position="1"/>
        <end position="10"/>
    </location>
</feature>
<dbReference type="InterPro" id="IPR000642">
    <property type="entry name" value="Peptidase_M41"/>
</dbReference>
<dbReference type="SUPFAM" id="SSF140990">
    <property type="entry name" value="FtsH protease domain-like"/>
    <property type="match status" value="1"/>
</dbReference>
<evidence type="ECO:0000313" key="14">
    <source>
        <dbReference type="Proteomes" id="UP000650467"/>
    </source>
</evidence>
<dbReference type="AlphaFoldDB" id="A0A835TCC7"/>
<dbReference type="Proteomes" id="UP000650467">
    <property type="component" value="Unassembled WGS sequence"/>
</dbReference>
<dbReference type="InterPro" id="IPR003959">
    <property type="entry name" value="ATPase_AAA_core"/>
</dbReference>
<dbReference type="Pfam" id="PF17862">
    <property type="entry name" value="AAA_lid_3"/>
    <property type="match status" value="1"/>
</dbReference>
<accession>A0A835TCC7</accession>
<dbReference type="Gene3D" id="1.10.8.60">
    <property type="match status" value="1"/>
</dbReference>
<dbReference type="InterPro" id="IPR037219">
    <property type="entry name" value="Peptidase_M41-like"/>
</dbReference>
<dbReference type="GO" id="GO:0005524">
    <property type="term" value="F:ATP binding"/>
    <property type="evidence" value="ECO:0007669"/>
    <property type="project" value="UniProtKB-KW"/>
</dbReference>
<dbReference type="Pfam" id="PF01434">
    <property type="entry name" value="Peptidase_M41"/>
    <property type="match status" value="1"/>
</dbReference>
<dbReference type="SUPFAM" id="SSF52540">
    <property type="entry name" value="P-loop containing nucleoside triphosphate hydrolases"/>
    <property type="match status" value="1"/>
</dbReference>
<dbReference type="GO" id="GO:0006508">
    <property type="term" value="P:proteolysis"/>
    <property type="evidence" value="ECO:0007669"/>
    <property type="project" value="UniProtKB-KW"/>
</dbReference>
<dbReference type="OrthoDB" id="1413014at2759"/>
<sequence>MTISSLSIVSSPKAAGSCYRQPATRPVVRGVVAFGAGSAFAHRQPALWPCQFRWVGLQSAAREPGSTSTPSTRETESPLPGSRGPQPPESPNSDVDGSQAGTGPASSVDGTPSTSTPSAASSPSTSSSPAPRAPHRHAAQRNAPRGPLGWLVRLLQQPQAQLPMRIGFNVLVLFALMRLWPAGGRGLDGPDEAIIKMPYSDFVRCAKVNEVEMVTVDGLKVFFSLRPNSPLLQQRRQQAAAAAAALQQQHAAAASGAAAGAAGAGAAGATGGSAAAAAAAAAAEQRRGSGAAASTSAPSSTSLAPASADPAALQPSAQQQQQQQPQPHPMYFYTVRPADYGMPYEALEAHAVPVSAIEHRENRLLTVMGYVLLVAVVLSTLNRLPNKQEVKAPGRRHKPTSPSFSPSGGGGEGAAVSTTFADVAGVDEAKEELQEIVEYLRAPERFSRLGARPPAGVLLVGPPGTGKTLLAKAVAGEAGVPFFSISASEFVELYVGMGAMRVRELFAAARREAPAIVFIDEIDAVAKGRDMRLRSVGNDEREQTLNQLLTELDGFESGPDRNSGAGQQGGVAGLLGGGGGGGGGGGDGERHPAAGVVICLAATNRPDVLDPALLRPGRFDRRVAVERPDKVGREQILRVHLQRRGLPLADDVSVTALAALTTGFTGADLANLVNEAALLGGRRGKAAVGREEFDAAVMRAIAGIEKKRSILQGTEKAVVARHEVGHALVGAAVARLLEGFGEPSRLSIIPRTGGALGFTYTQPKSEDRALLFDSEIRGQLAVLMGGRAAEHLSCGAVSTGASDDIRRATDLATRAVSEFGLSRVLGPINVGVLTSGGADGGDGLGVLKDGGDMGRLVEREVRELVEGALTCAMDVIATNRPQHDGLSAELLKDERVEGEPLAAWFGGVRVPDSLREFVLEGRLPDREALGLGLLAPSSLLAEAGYPVGGRADAGLSLIRGLRRGGGGAGAGAVVDVEAEAARNEGPGAAAMLQAWQE</sequence>
<evidence type="ECO:0000256" key="7">
    <source>
        <dbReference type="ARBA" id="ARBA00022801"/>
    </source>
</evidence>
<dbReference type="CDD" id="cd19501">
    <property type="entry name" value="RecA-like_FtsH"/>
    <property type="match status" value="1"/>
</dbReference>
<evidence type="ECO:0000256" key="1">
    <source>
        <dbReference type="ARBA" id="ARBA00001947"/>
    </source>
</evidence>
<evidence type="ECO:0000256" key="8">
    <source>
        <dbReference type="ARBA" id="ARBA00022833"/>
    </source>
</evidence>
<evidence type="ECO:0000259" key="12">
    <source>
        <dbReference type="SMART" id="SM00382"/>
    </source>
</evidence>
<feature type="region of interest" description="Disordered" evidence="11">
    <location>
        <begin position="555"/>
        <end position="588"/>
    </location>
</feature>
<keyword evidence="8" id="KW-0862">Zinc</keyword>
<dbReference type="SMART" id="SM00382">
    <property type="entry name" value="AAA"/>
    <property type="match status" value="1"/>
</dbReference>
<dbReference type="Pfam" id="PF00004">
    <property type="entry name" value="AAA"/>
    <property type="match status" value="1"/>
</dbReference>
<dbReference type="FunFam" id="1.10.8.60:FF:000001">
    <property type="entry name" value="ATP-dependent zinc metalloprotease FtsH"/>
    <property type="match status" value="1"/>
</dbReference>
<reference evidence="13" key="1">
    <citation type="journal article" date="2020" name="bioRxiv">
        <title>Comparative genomics of Chlamydomonas.</title>
        <authorList>
            <person name="Craig R.J."/>
            <person name="Hasan A.R."/>
            <person name="Ness R.W."/>
            <person name="Keightley P.D."/>
        </authorList>
    </citation>
    <scope>NUCLEOTIDE SEQUENCE</scope>
    <source>
        <strain evidence="13">SAG 7.73</strain>
    </source>
</reference>